<proteinExistence type="predicted"/>
<evidence type="ECO:0000313" key="2">
    <source>
        <dbReference type="Proteomes" id="UP000262825"/>
    </source>
</evidence>
<gene>
    <name evidence="1" type="ORF">SCODWIG_00916</name>
</gene>
<dbReference type="AlphaFoldDB" id="A0A376B387"/>
<evidence type="ECO:0000313" key="1">
    <source>
        <dbReference type="EMBL" id="SSD59155.1"/>
    </source>
</evidence>
<reference evidence="2" key="1">
    <citation type="submission" date="2018-06" db="EMBL/GenBank/DDBJ databases">
        <authorList>
            <person name="Guldener U."/>
        </authorList>
    </citation>
    <scope>NUCLEOTIDE SEQUENCE [LARGE SCALE GENOMIC DNA]</scope>
    <source>
        <strain evidence="2">UTAD17</strain>
    </source>
</reference>
<evidence type="ECO:0008006" key="3">
    <source>
        <dbReference type="Google" id="ProtNLM"/>
    </source>
</evidence>
<accession>A0A376B387</accession>
<dbReference type="InterPro" id="IPR027417">
    <property type="entry name" value="P-loop_NTPase"/>
</dbReference>
<dbReference type="EMBL" id="UFAJ01000099">
    <property type="protein sequence ID" value="SSD59155.1"/>
    <property type="molecule type" value="Genomic_DNA"/>
</dbReference>
<keyword evidence="2" id="KW-1185">Reference proteome</keyword>
<sequence length="391" mass="44795">MHHFDLLVDKVLQKFQDCILTENDNALRGKQQNKNYRLLVIIVGSPGSGKSTIAQSLRSKLVETFQQKWWTESEYNKINASLENVIPKSFSLDDLRADVDSLKDFNPKDVNKIIYDLDKIEQYKPRKTSYYSDKNMERTVIESYGGYDNSIMLTVDKGFSKKKKLTYNEWCEELVSIVPMDGFHLSRNVLAKFKNSDYMIERRGSPPTFDSSNYLELIKLICETSCLPYVTDTGRDASTLFKILNSENAASHGELPTIYYPGFSHSEKDPQVNQHCIKPNTRIVILEGLYLLYNKSAWAHIYPTIDKKCGDNHIVIKVSVVKDSHGNEVTEEEEKVLSKRIANRHLASGLVSTIEEGYSRAQKNDLLNHRLIKEYCVPNVAQANTIVYENL</sequence>
<dbReference type="Proteomes" id="UP000262825">
    <property type="component" value="Unassembled WGS sequence"/>
</dbReference>
<dbReference type="SUPFAM" id="SSF52540">
    <property type="entry name" value="P-loop containing nucleoside triphosphate hydrolases"/>
    <property type="match status" value="2"/>
</dbReference>
<dbReference type="Gene3D" id="3.40.50.300">
    <property type="entry name" value="P-loop containing nucleotide triphosphate hydrolases"/>
    <property type="match status" value="1"/>
</dbReference>
<name>A0A376B387_9ASCO</name>
<organism evidence="1 2">
    <name type="scientific">Saccharomycodes ludwigii</name>
    <dbReference type="NCBI Taxonomy" id="36035"/>
    <lineage>
        <taxon>Eukaryota</taxon>
        <taxon>Fungi</taxon>
        <taxon>Dikarya</taxon>
        <taxon>Ascomycota</taxon>
        <taxon>Saccharomycotina</taxon>
        <taxon>Saccharomycetes</taxon>
        <taxon>Saccharomycodales</taxon>
        <taxon>Saccharomycodaceae</taxon>
        <taxon>Saccharomycodes</taxon>
    </lineage>
</organism>
<dbReference type="PANTHER" id="PTHR10285">
    <property type="entry name" value="URIDINE KINASE"/>
    <property type="match status" value="1"/>
</dbReference>
<dbReference type="OrthoDB" id="6362633at2759"/>
<protein>
    <recommendedName>
        <fullName evidence="3">ATP-dependent kinase YFH7</fullName>
    </recommendedName>
</protein>
<dbReference type="VEuPathDB" id="FungiDB:SCODWIG_00916"/>